<comment type="caution">
    <text evidence="2">The sequence shown here is derived from an EMBL/GenBank/DDBJ whole genome shotgun (WGS) entry which is preliminary data.</text>
</comment>
<reference evidence="2" key="1">
    <citation type="submission" date="2023-10" db="EMBL/GenBank/DDBJ databases">
        <authorList>
            <person name="Chen Y."/>
            <person name="Shah S."/>
            <person name="Dougan E. K."/>
            <person name="Thang M."/>
            <person name="Chan C."/>
        </authorList>
    </citation>
    <scope>NUCLEOTIDE SEQUENCE [LARGE SCALE GENOMIC DNA]</scope>
</reference>
<protein>
    <submittedName>
        <fullName evidence="2">Uncharacterized protein</fullName>
    </submittedName>
</protein>
<feature type="compositionally biased region" description="Low complexity" evidence="1">
    <location>
        <begin position="108"/>
        <end position="121"/>
    </location>
</feature>
<sequence length="171" mass="18716">MRNITIRAPPLLEQGTPLCVPRLSACSGPPSARKRSLHDWGSGVEEEEDEEEKAREEEEDEEDEEEEEEEEEHAEEEEEHGAQACCAEAPSACSPPPTSWKPRRRRQSTAAAAAATAPAESIAREPPRASLGAPTLLSASATTYRRPGFTETFLRSSGTHRMVDEAILHAV</sequence>
<organism evidence="2 3">
    <name type="scientific">Prorocentrum cordatum</name>
    <dbReference type="NCBI Taxonomy" id="2364126"/>
    <lineage>
        <taxon>Eukaryota</taxon>
        <taxon>Sar</taxon>
        <taxon>Alveolata</taxon>
        <taxon>Dinophyceae</taxon>
        <taxon>Prorocentrales</taxon>
        <taxon>Prorocentraceae</taxon>
        <taxon>Prorocentrum</taxon>
    </lineage>
</organism>
<proteinExistence type="predicted"/>
<gene>
    <name evidence="2" type="ORF">PCOR1329_LOCUS22878</name>
</gene>
<feature type="region of interest" description="Disordered" evidence="1">
    <location>
        <begin position="1"/>
        <end position="140"/>
    </location>
</feature>
<name>A0ABN9RTG2_9DINO</name>
<accession>A0ABN9RTG2</accession>
<dbReference type="EMBL" id="CAUYUJ010007684">
    <property type="protein sequence ID" value="CAK0821664.1"/>
    <property type="molecule type" value="Genomic_DNA"/>
</dbReference>
<feature type="compositionally biased region" description="Acidic residues" evidence="1">
    <location>
        <begin position="44"/>
        <end position="79"/>
    </location>
</feature>
<evidence type="ECO:0000313" key="2">
    <source>
        <dbReference type="EMBL" id="CAK0821664.1"/>
    </source>
</evidence>
<evidence type="ECO:0000313" key="3">
    <source>
        <dbReference type="Proteomes" id="UP001189429"/>
    </source>
</evidence>
<keyword evidence="3" id="KW-1185">Reference proteome</keyword>
<evidence type="ECO:0000256" key="1">
    <source>
        <dbReference type="SAM" id="MobiDB-lite"/>
    </source>
</evidence>
<dbReference type="Proteomes" id="UP001189429">
    <property type="component" value="Unassembled WGS sequence"/>
</dbReference>